<evidence type="ECO:0000256" key="4">
    <source>
        <dbReference type="ARBA" id="ARBA00022989"/>
    </source>
</evidence>
<feature type="transmembrane region" description="Helical" evidence="6">
    <location>
        <begin position="205"/>
        <end position="225"/>
    </location>
</feature>
<evidence type="ECO:0000313" key="9">
    <source>
        <dbReference type="Proteomes" id="UP000003612"/>
    </source>
</evidence>
<keyword evidence="9" id="KW-1185">Reference proteome</keyword>
<feature type="transmembrane region" description="Helical" evidence="6">
    <location>
        <begin position="118"/>
        <end position="138"/>
    </location>
</feature>
<dbReference type="EMBL" id="ACRG01000016">
    <property type="protein sequence ID" value="EFV80177.1"/>
    <property type="molecule type" value="Genomic_DNA"/>
</dbReference>
<dbReference type="InterPro" id="IPR037185">
    <property type="entry name" value="EmrE-like"/>
</dbReference>
<keyword evidence="3 6" id="KW-0812">Transmembrane</keyword>
<keyword evidence="4 6" id="KW-1133">Transmembrane helix</keyword>
<evidence type="ECO:0000256" key="3">
    <source>
        <dbReference type="ARBA" id="ARBA00022692"/>
    </source>
</evidence>
<reference evidence="8 9" key="1">
    <citation type="submission" date="2010-12" db="EMBL/GenBank/DDBJ databases">
        <title>The Genome Sequence of Neisseria mucosa strain C102.</title>
        <authorList>
            <consortium name="The Broad Institute Genome Sequencing Platform"/>
            <person name="Earl A."/>
            <person name="Ward D."/>
            <person name="Feldgarden M."/>
            <person name="Gevers D."/>
            <person name="Sibley C.D."/>
            <person name="Field T.R."/>
            <person name="Grinwis M."/>
            <person name="Eshaghurshan C.S."/>
            <person name="Surette M."/>
            <person name="Young S.K."/>
            <person name="Zeng Q."/>
            <person name="Gargeya S."/>
            <person name="Fitzgerald M."/>
            <person name="Haas B."/>
            <person name="Abouelleil A."/>
            <person name="Alvarado L."/>
            <person name="Arachchi H.M."/>
            <person name="Berlin A."/>
            <person name="Brown A."/>
            <person name="Chapman S.B."/>
            <person name="Chen Z."/>
            <person name="Dunbar C."/>
            <person name="Freedman E."/>
            <person name="Gearin G."/>
            <person name="Gellesch M."/>
            <person name="Goldberg J."/>
            <person name="Griggs A."/>
            <person name="Gujja S."/>
            <person name="Heilman E."/>
            <person name="Heiman D."/>
            <person name="Howarth C."/>
            <person name="Larson L."/>
            <person name="Lui A."/>
            <person name="MacDonald P.J.P."/>
            <person name="Mehta T."/>
            <person name="Montmayeur A."/>
            <person name="Murphy C."/>
            <person name="Neiman D."/>
            <person name="Pearson M."/>
            <person name="Priest M."/>
            <person name="Roberts A."/>
            <person name="Saif S."/>
            <person name="Shea T."/>
            <person name="Shenoy N."/>
            <person name="Sisk P."/>
            <person name="Stolte C."/>
            <person name="Sykes S."/>
            <person name="White J."/>
            <person name="Yandava C."/>
            <person name="Nusbaum C."/>
            <person name="Birren B."/>
        </authorList>
    </citation>
    <scope>NUCLEOTIDE SEQUENCE [LARGE SCALE GENOMIC DNA]</scope>
    <source>
        <strain evidence="8 9">C102</strain>
    </source>
</reference>
<feature type="transmembrane region" description="Helical" evidence="6">
    <location>
        <begin position="271"/>
        <end position="290"/>
    </location>
</feature>
<feature type="transmembrane region" description="Helical" evidence="6">
    <location>
        <begin position="240"/>
        <end position="259"/>
    </location>
</feature>
<dbReference type="PANTHER" id="PTHR32322">
    <property type="entry name" value="INNER MEMBRANE TRANSPORTER"/>
    <property type="match status" value="1"/>
</dbReference>
<comment type="caution">
    <text evidence="8">The sequence shown here is derived from an EMBL/GenBank/DDBJ whole genome shotgun (WGS) entry which is preliminary data.</text>
</comment>
<feature type="transmembrane region" description="Helical" evidence="6">
    <location>
        <begin position="178"/>
        <end position="198"/>
    </location>
</feature>
<dbReference type="InterPro" id="IPR050638">
    <property type="entry name" value="AA-Vitamin_Transporters"/>
</dbReference>
<protein>
    <submittedName>
        <fullName evidence="8">Membrane protein</fullName>
    </submittedName>
</protein>
<evidence type="ECO:0000256" key="5">
    <source>
        <dbReference type="ARBA" id="ARBA00023136"/>
    </source>
</evidence>
<dbReference type="InterPro" id="IPR000620">
    <property type="entry name" value="EamA_dom"/>
</dbReference>
<dbReference type="Pfam" id="PF00892">
    <property type="entry name" value="EamA"/>
    <property type="match status" value="2"/>
</dbReference>
<evidence type="ECO:0000313" key="8">
    <source>
        <dbReference type="EMBL" id="EFV80177.1"/>
    </source>
</evidence>
<name>A0ABN0CA23_NEIMU</name>
<feature type="domain" description="EamA" evidence="7">
    <location>
        <begin position="27"/>
        <end position="160"/>
    </location>
</feature>
<feature type="transmembrane region" description="Helical" evidence="6">
    <location>
        <begin position="296"/>
        <end position="314"/>
    </location>
</feature>
<dbReference type="Gene3D" id="1.10.3730.20">
    <property type="match status" value="1"/>
</dbReference>
<evidence type="ECO:0000256" key="1">
    <source>
        <dbReference type="ARBA" id="ARBA00004141"/>
    </source>
</evidence>
<keyword evidence="5 6" id="KW-0472">Membrane</keyword>
<feature type="domain" description="EamA" evidence="7">
    <location>
        <begin position="175"/>
        <end position="312"/>
    </location>
</feature>
<gene>
    <name evidence="8" type="ORF">HMPREF0604_01698</name>
</gene>
<feature type="transmembrane region" description="Helical" evidence="6">
    <location>
        <begin position="25"/>
        <end position="43"/>
    </location>
</feature>
<dbReference type="SUPFAM" id="SSF103481">
    <property type="entry name" value="Multidrug resistance efflux transporter EmrE"/>
    <property type="match status" value="2"/>
</dbReference>
<evidence type="ECO:0000256" key="2">
    <source>
        <dbReference type="ARBA" id="ARBA00007362"/>
    </source>
</evidence>
<feature type="transmembrane region" description="Helical" evidence="6">
    <location>
        <begin position="145"/>
        <end position="166"/>
    </location>
</feature>
<proteinExistence type="inferred from homology"/>
<sequence length="319" mass="33750">MDKGRLKHFQTAFVDKRDEMERYSVHLKLLGMAVLWGASWPMGRMLGQSLPPLTGGAVRFVLASVLLLGWLFARSRFTTLAALSVRQWLGLTAAASVGVCGYAVFFMLGLQTMPAGKAAVVVAVNPVLTLLLATWFFGERLNVKILAGMLLAVGGAIMVVTQGQPLTVLSGGIKAGEWLIFGCVVCWAAYTLIGRAVLRGIDALTVTTATSFIGALMLSVVALWTDGVPFEAIAAMDGRGWTALAWLVIGATVLAYAWYFEGVKTLGAGSAAAYITLVPIFGVLSSAWFLGEPLHISLVAGCAAAVGGMTLMRYGQRAV</sequence>
<dbReference type="Proteomes" id="UP000003612">
    <property type="component" value="Unassembled WGS sequence"/>
</dbReference>
<dbReference type="PANTHER" id="PTHR32322:SF2">
    <property type="entry name" value="EAMA DOMAIN-CONTAINING PROTEIN"/>
    <property type="match status" value="1"/>
</dbReference>
<comment type="subcellular location">
    <subcellularLocation>
        <location evidence="1">Membrane</location>
        <topology evidence="1">Multi-pass membrane protein</topology>
    </subcellularLocation>
</comment>
<organism evidence="8 9">
    <name type="scientific">Neisseria mucosa C102</name>
    <dbReference type="NCBI Taxonomy" id="435832"/>
    <lineage>
        <taxon>Bacteria</taxon>
        <taxon>Pseudomonadati</taxon>
        <taxon>Pseudomonadota</taxon>
        <taxon>Betaproteobacteria</taxon>
        <taxon>Neisseriales</taxon>
        <taxon>Neisseriaceae</taxon>
        <taxon>Neisseria</taxon>
    </lineage>
</organism>
<comment type="similarity">
    <text evidence="2">Belongs to the EamA transporter family.</text>
</comment>
<evidence type="ECO:0000256" key="6">
    <source>
        <dbReference type="SAM" id="Phobius"/>
    </source>
</evidence>
<feature type="transmembrane region" description="Helical" evidence="6">
    <location>
        <begin position="85"/>
        <end position="106"/>
    </location>
</feature>
<accession>A0ABN0CA23</accession>
<evidence type="ECO:0000259" key="7">
    <source>
        <dbReference type="Pfam" id="PF00892"/>
    </source>
</evidence>
<feature type="transmembrane region" description="Helical" evidence="6">
    <location>
        <begin position="55"/>
        <end position="73"/>
    </location>
</feature>